<protein>
    <submittedName>
        <fullName evidence="1">Uncharacterized protein</fullName>
    </submittedName>
</protein>
<evidence type="ECO:0000313" key="2">
    <source>
        <dbReference type="Proteomes" id="UP001207468"/>
    </source>
</evidence>
<proteinExistence type="predicted"/>
<evidence type="ECO:0000313" key="1">
    <source>
        <dbReference type="EMBL" id="KAI9507104.1"/>
    </source>
</evidence>
<dbReference type="Proteomes" id="UP001207468">
    <property type="component" value="Unassembled WGS sequence"/>
</dbReference>
<organism evidence="1 2">
    <name type="scientific">Russula earlei</name>
    <dbReference type="NCBI Taxonomy" id="71964"/>
    <lineage>
        <taxon>Eukaryota</taxon>
        <taxon>Fungi</taxon>
        <taxon>Dikarya</taxon>
        <taxon>Basidiomycota</taxon>
        <taxon>Agaricomycotina</taxon>
        <taxon>Agaricomycetes</taxon>
        <taxon>Russulales</taxon>
        <taxon>Russulaceae</taxon>
        <taxon>Russula</taxon>
    </lineage>
</organism>
<name>A0ACC0U7P9_9AGAM</name>
<dbReference type="EMBL" id="JAGFNK010000140">
    <property type="protein sequence ID" value="KAI9507104.1"/>
    <property type="molecule type" value="Genomic_DNA"/>
</dbReference>
<gene>
    <name evidence="1" type="ORF">F5148DRAFT_1208066</name>
</gene>
<reference evidence="1" key="1">
    <citation type="submission" date="2021-03" db="EMBL/GenBank/DDBJ databases">
        <title>Evolutionary priming and transition to the ectomycorrhizal habit in an iconic lineage of mushroom-forming fungi: is preadaptation a requirement?</title>
        <authorList>
            <consortium name="DOE Joint Genome Institute"/>
            <person name="Looney B.P."/>
            <person name="Miyauchi S."/>
            <person name="Morin E."/>
            <person name="Drula E."/>
            <person name="Courty P.E."/>
            <person name="Chicoki N."/>
            <person name="Fauchery L."/>
            <person name="Kohler A."/>
            <person name="Kuo A."/>
            <person name="LaButti K."/>
            <person name="Pangilinan J."/>
            <person name="Lipzen A."/>
            <person name="Riley R."/>
            <person name="Andreopoulos W."/>
            <person name="He G."/>
            <person name="Johnson J."/>
            <person name="Barry K.W."/>
            <person name="Grigoriev I.V."/>
            <person name="Nagy L."/>
            <person name="Hibbett D."/>
            <person name="Henrissat B."/>
            <person name="Matheny P.B."/>
            <person name="Labbe J."/>
            <person name="Martin A.F."/>
        </authorList>
    </citation>
    <scope>NUCLEOTIDE SEQUENCE</scope>
    <source>
        <strain evidence="1">BPL698</strain>
    </source>
</reference>
<accession>A0ACC0U7P9</accession>
<keyword evidence="2" id="KW-1185">Reference proteome</keyword>
<sequence length="232" mass="26420">MTASIKCLELRNLSKPPTPLRSVNFRHTTPGSGVVLVTKHKSQSTSDLFDPTYPGAHLSLDKRRSLAPRWVSPHLSLFAFPKAFLTKPDVPFSKPYKLRPYPAPTTPAQREQRRAVDMSMQVLAFKSRVVLRPVVRTKIKRRLKEAIRLIVTRGAAVEESCRGPRIVFRAEDVGAEKWIMADWTYMVLPTTELFRMPFAEQVGLMRKALGAIHHCIPKVERILRRSVKSEAR</sequence>
<comment type="caution">
    <text evidence="1">The sequence shown here is derived from an EMBL/GenBank/DDBJ whole genome shotgun (WGS) entry which is preliminary data.</text>
</comment>